<proteinExistence type="predicted"/>
<keyword evidence="2" id="KW-1185">Reference proteome</keyword>
<name>A0ACB9QIF6_9MYRT</name>
<organism evidence="1 2">
    <name type="scientific">Melastoma candidum</name>
    <dbReference type="NCBI Taxonomy" id="119954"/>
    <lineage>
        <taxon>Eukaryota</taxon>
        <taxon>Viridiplantae</taxon>
        <taxon>Streptophyta</taxon>
        <taxon>Embryophyta</taxon>
        <taxon>Tracheophyta</taxon>
        <taxon>Spermatophyta</taxon>
        <taxon>Magnoliopsida</taxon>
        <taxon>eudicotyledons</taxon>
        <taxon>Gunneridae</taxon>
        <taxon>Pentapetalae</taxon>
        <taxon>rosids</taxon>
        <taxon>malvids</taxon>
        <taxon>Myrtales</taxon>
        <taxon>Melastomataceae</taxon>
        <taxon>Melastomatoideae</taxon>
        <taxon>Melastomateae</taxon>
        <taxon>Melastoma</taxon>
    </lineage>
</organism>
<evidence type="ECO:0000313" key="1">
    <source>
        <dbReference type="EMBL" id="KAI4365958.1"/>
    </source>
</evidence>
<protein>
    <submittedName>
        <fullName evidence="1">Uncharacterized protein</fullName>
    </submittedName>
</protein>
<gene>
    <name evidence="1" type="ORF">MLD38_021892</name>
</gene>
<evidence type="ECO:0000313" key="2">
    <source>
        <dbReference type="Proteomes" id="UP001057402"/>
    </source>
</evidence>
<dbReference type="EMBL" id="CM042885">
    <property type="protein sequence ID" value="KAI4365958.1"/>
    <property type="molecule type" value="Genomic_DNA"/>
</dbReference>
<sequence length="124" mass="13563">MGALTYPCCGHVIPMLALCKVLASKSSRLLITFVVTEGLSLLDRGIHVPGNLIFATIPNFIPSEFSHGKDFLGFFEAVLTKVLAPFKRLLDGCPTISLILVDTVVYWVVDIGRVRNVPVASFWS</sequence>
<dbReference type="Proteomes" id="UP001057402">
    <property type="component" value="Chromosome 6"/>
</dbReference>
<accession>A0ACB9QIF6</accession>
<reference evidence="2" key="1">
    <citation type="journal article" date="2023" name="Front. Plant Sci.">
        <title>Chromosomal-level genome assembly of Melastoma candidum provides insights into trichome evolution.</title>
        <authorList>
            <person name="Zhong Y."/>
            <person name="Wu W."/>
            <person name="Sun C."/>
            <person name="Zou P."/>
            <person name="Liu Y."/>
            <person name="Dai S."/>
            <person name="Zhou R."/>
        </authorList>
    </citation>
    <scope>NUCLEOTIDE SEQUENCE [LARGE SCALE GENOMIC DNA]</scope>
</reference>
<comment type="caution">
    <text evidence="1">The sequence shown here is derived from an EMBL/GenBank/DDBJ whole genome shotgun (WGS) entry which is preliminary data.</text>
</comment>